<dbReference type="EMBL" id="VSSQ01065357">
    <property type="protein sequence ID" value="MPN18104.1"/>
    <property type="molecule type" value="Genomic_DNA"/>
</dbReference>
<organism evidence="1">
    <name type="scientific">bioreactor metagenome</name>
    <dbReference type="NCBI Taxonomy" id="1076179"/>
    <lineage>
        <taxon>unclassified sequences</taxon>
        <taxon>metagenomes</taxon>
        <taxon>ecological metagenomes</taxon>
    </lineage>
</organism>
<dbReference type="SUPFAM" id="SSF55874">
    <property type="entry name" value="ATPase domain of HSP90 chaperone/DNA topoisomerase II/histidine kinase"/>
    <property type="match status" value="1"/>
</dbReference>
<proteinExistence type="predicted"/>
<dbReference type="AlphaFoldDB" id="A0A645G1U2"/>
<dbReference type="Gene3D" id="3.30.565.10">
    <property type="entry name" value="Histidine kinase-like ATPase, C-terminal domain"/>
    <property type="match status" value="1"/>
</dbReference>
<reference evidence="1" key="1">
    <citation type="submission" date="2019-08" db="EMBL/GenBank/DDBJ databases">
        <authorList>
            <person name="Kucharzyk K."/>
            <person name="Murdoch R.W."/>
            <person name="Higgins S."/>
            <person name="Loffler F."/>
        </authorList>
    </citation>
    <scope>NUCLEOTIDE SEQUENCE</scope>
</reference>
<comment type="caution">
    <text evidence="1">The sequence shown here is derived from an EMBL/GenBank/DDBJ whole genome shotgun (WGS) entry which is preliminary data.</text>
</comment>
<dbReference type="InterPro" id="IPR036890">
    <property type="entry name" value="HATPase_C_sf"/>
</dbReference>
<sequence length="72" mass="7819">MITVSKQASEIGIMVSNYMGVCLDTDSNGIGLPAVKTLVEQNGGSLDIIKADERFCVRIFLPITKDKETTNK</sequence>
<name>A0A645G1U2_9ZZZZ</name>
<gene>
    <name evidence="1" type="ORF">SDC9_165462</name>
</gene>
<evidence type="ECO:0000313" key="1">
    <source>
        <dbReference type="EMBL" id="MPN18104.1"/>
    </source>
</evidence>
<protein>
    <submittedName>
        <fullName evidence="1">Uncharacterized protein</fullName>
    </submittedName>
</protein>
<accession>A0A645G1U2</accession>